<accession>A0AA94XUN3</accession>
<evidence type="ECO:0000313" key="2">
    <source>
        <dbReference type="Proteomes" id="UP001060018"/>
    </source>
</evidence>
<dbReference type="InterPro" id="IPR053738">
    <property type="entry name" value="Lambda_capsid_assembly"/>
</dbReference>
<gene>
    <name evidence="1" type="ORF">NUH22_06030</name>
</gene>
<dbReference type="AlphaFoldDB" id="A0AA94XUN3"/>
<proteinExistence type="predicted"/>
<dbReference type="EMBL" id="CP102487">
    <property type="protein sequence ID" value="UUX60168.1"/>
    <property type="molecule type" value="Genomic_DNA"/>
</dbReference>
<dbReference type="Gene3D" id="3.90.1690.10">
    <property type="entry name" value="phage-related protein like domain"/>
    <property type="match status" value="1"/>
</dbReference>
<dbReference type="RefSeq" id="WP_257746153.1">
    <property type="nucleotide sequence ID" value="NZ_CP102487.1"/>
</dbReference>
<sequence length="339" mass="36297">MALTLDDKYVSPAELTGYVRSALEDLPQNTFSLNQYLPDTPVDDIDWRGETGGNGLTEVAQFRSFDAESPIGSRPGVSTISGSLPPISEKIRLGEYDRLKLRNSTDGIKNAILDDGVRQARKIKARAEVGRGELLMTGKVTIAENGLGIEADFGRKASHSPTAAILWSAAGSTPIDDLLAWVEVYRATNGIKPEVMLVAQQVVSVLMRNEQIRALTLPAGSTVQIVTIDAIQALLRSYGLPPLEVYEAQVAGPSSTAVDILDPTKILFLPPAGNKIGETQWGITAEQQSADYNLDSTIEPGIVVGSYSDNDPVAQWTKASAIMLPIAPNTNLTLAGKVL</sequence>
<evidence type="ECO:0000313" key="1">
    <source>
        <dbReference type="EMBL" id="UUX60168.1"/>
    </source>
</evidence>
<name>A0AA94XUN3_9MICC</name>
<organism evidence="1 2">
    <name type="scientific">Glutamicibacter halophytocola</name>
    <dbReference type="NCBI Taxonomy" id="1933880"/>
    <lineage>
        <taxon>Bacteria</taxon>
        <taxon>Bacillati</taxon>
        <taxon>Actinomycetota</taxon>
        <taxon>Actinomycetes</taxon>
        <taxon>Micrococcales</taxon>
        <taxon>Micrococcaceae</taxon>
        <taxon>Glutamicibacter</taxon>
    </lineage>
</organism>
<dbReference type="Proteomes" id="UP001060018">
    <property type="component" value="Chromosome"/>
</dbReference>
<dbReference type="Pfam" id="PF03864">
    <property type="entry name" value="Phage_cap_E"/>
    <property type="match status" value="1"/>
</dbReference>
<dbReference type="InterPro" id="IPR005564">
    <property type="entry name" value="Major_capsid_GpE"/>
</dbReference>
<protein>
    <submittedName>
        <fullName evidence="1">Major capsid protein</fullName>
    </submittedName>
</protein>
<reference evidence="1" key="1">
    <citation type="journal article" date="2022" name="Pest Manag. Sci.">
        <title>Glutamicibacter halophytocola-mediated host fitness of potato tuber moth on Solanaceae crops.</title>
        <authorList>
            <person name="Wang W."/>
            <person name="Xiao G."/>
            <person name="Du G."/>
            <person name="Chang L."/>
            <person name="Yang Y."/>
            <person name="Ye J."/>
            <person name="Chen B."/>
        </authorList>
    </citation>
    <scope>NUCLEOTIDE SEQUENCE</scope>
    <source>
        <strain evidence="1">S2</strain>
    </source>
</reference>